<feature type="signal peptide" evidence="1">
    <location>
        <begin position="1"/>
        <end position="21"/>
    </location>
</feature>
<dbReference type="EMBL" id="BTSX01000001">
    <property type="protein sequence ID" value="GMS81763.1"/>
    <property type="molecule type" value="Genomic_DNA"/>
</dbReference>
<dbReference type="Proteomes" id="UP001432027">
    <property type="component" value="Unassembled WGS sequence"/>
</dbReference>
<dbReference type="PANTHER" id="PTHR46707:SF1">
    <property type="entry name" value="COEXPRESSED WITH POLYCYSTINS-RELATED"/>
    <property type="match status" value="1"/>
</dbReference>
<reference evidence="5" key="1">
    <citation type="submission" date="2023-10" db="EMBL/GenBank/DDBJ databases">
        <title>Genome assembly of Pristionchus species.</title>
        <authorList>
            <person name="Yoshida K."/>
            <person name="Sommer R.J."/>
        </authorList>
    </citation>
    <scope>NUCLEOTIDE SEQUENCE</scope>
    <source>
        <strain evidence="5">RS0144</strain>
    </source>
</reference>
<evidence type="ECO:0000256" key="1">
    <source>
        <dbReference type="SAM" id="SignalP"/>
    </source>
</evidence>
<dbReference type="PANTHER" id="PTHR46707">
    <property type="entry name" value="PROTEIN CBG07468"/>
    <property type="match status" value="1"/>
</dbReference>
<accession>A0AAV5SK47</accession>
<proteinExistence type="predicted"/>
<keyword evidence="6" id="KW-1185">Reference proteome</keyword>
<evidence type="ECO:0000313" key="4">
    <source>
        <dbReference type="EMBL" id="GMS81763.1"/>
    </source>
</evidence>
<comment type="caution">
    <text evidence="5">The sequence shown here is derived from an EMBL/GenBank/DDBJ whole genome shotgun (WGS) entry which is preliminary data.</text>
</comment>
<dbReference type="EMBL" id="BTSX01000001">
    <property type="protein sequence ID" value="GMS81764.1"/>
    <property type="molecule type" value="Genomic_DNA"/>
</dbReference>
<evidence type="ECO:0000313" key="6">
    <source>
        <dbReference type="Proteomes" id="UP001432027"/>
    </source>
</evidence>
<feature type="non-terminal residue" evidence="5">
    <location>
        <position position="1"/>
    </location>
</feature>
<feature type="chain" id="PRO_5044714675" evidence="1">
    <location>
        <begin position="22"/>
        <end position="154"/>
    </location>
</feature>
<keyword evidence="1" id="KW-0732">Signal</keyword>
<dbReference type="EMBL" id="BTSX01000001">
    <property type="protein sequence ID" value="GMS81761.1"/>
    <property type="molecule type" value="Genomic_DNA"/>
</dbReference>
<sequence>IQFTMLFSLIIISLIVDSTIAGPATENPNCVKWASDPATAFCVSDKITLQQKQTFCVNTCSFEISPTADCAIYTVASNKFSLQTTRQRSLNIDPLVRGITVSRVYVGSTCTLALYTMPTPDPATDFPAETKVGSTGNFQMVTTTNAASFKCSCT</sequence>
<dbReference type="EMBL" id="BTSX01000001">
    <property type="protein sequence ID" value="GMS81762.1"/>
    <property type="molecule type" value="Genomic_DNA"/>
</dbReference>
<evidence type="ECO:0000313" key="2">
    <source>
        <dbReference type="EMBL" id="GMS81761.1"/>
    </source>
</evidence>
<evidence type="ECO:0000313" key="3">
    <source>
        <dbReference type="EMBL" id="GMS81762.1"/>
    </source>
</evidence>
<protein>
    <submittedName>
        <fullName evidence="5">Uncharacterized protein</fullName>
    </submittedName>
</protein>
<dbReference type="AlphaFoldDB" id="A0AAV5SK47"/>
<name>A0AAV5SK47_9BILA</name>
<organism evidence="5 6">
    <name type="scientific">Pristionchus entomophagus</name>
    <dbReference type="NCBI Taxonomy" id="358040"/>
    <lineage>
        <taxon>Eukaryota</taxon>
        <taxon>Metazoa</taxon>
        <taxon>Ecdysozoa</taxon>
        <taxon>Nematoda</taxon>
        <taxon>Chromadorea</taxon>
        <taxon>Rhabditida</taxon>
        <taxon>Rhabditina</taxon>
        <taxon>Diplogasteromorpha</taxon>
        <taxon>Diplogasteroidea</taxon>
        <taxon>Neodiplogasteridae</taxon>
        <taxon>Pristionchus</taxon>
    </lineage>
</organism>
<gene>
    <name evidence="2" type="ORF">PENTCL1PPCAC_3936</name>
    <name evidence="3" type="ORF">PENTCL1PPCAC_3937</name>
    <name evidence="4" type="ORF">PENTCL1PPCAC_3938</name>
    <name evidence="5" type="ORF">PENTCL1PPCAC_3939</name>
</gene>
<evidence type="ECO:0000313" key="5">
    <source>
        <dbReference type="EMBL" id="GMS81764.1"/>
    </source>
</evidence>